<name>A0AAV9NF20_9EURO</name>
<dbReference type="SMART" id="SM00066">
    <property type="entry name" value="GAL4"/>
    <property type="match status" value="1"/>
</dbReference>
<keyword evidence="3" id="KW-0805">Transcription regulation</keyword>
<evidence type="ECO:0000256" key="5">
    <source>
        <dbReference type="ARBA" id="ARBA00023163"/>
    </source>
</evidence>
<dbReference type="InterPro" id="IPR007219">
    <property type="entry name" value="XnlR_reg_dom"/>
</dbReference>
<keyword evidence="2" id="KW-0479">Metal-binding</keyword>
<evidence type="ECO:0000259" key="8">
    <source>
        <dbReference type="PROSITE" id="PS50048"/>
    </source>
</evidence>
<accession>A0AAV9NF20</accession>
<feature type="region of interest" description="Disordered" evidence="7">
    <location>
        <begin position="1"/>
        <end position="20"/>
    </location>
</feature>
<dbReference type="SUPFAM" id="SSF57701">
    <property type="entry name" value="Zn2/Cys6 DNA-binding domain"/>
    <property type="match status" value="1"/>
</dbReference>
<organism evidence="9 10">
    <name type="scientific">Exophiala bonariae</name>
    <dbReference type="NCBI Taxonomy" id="1690606"/>
    <lineage>
        <taxon>Eukaryota</taxon>
        <taxon>Fungi</taxon>
        <taxon>Dikarya</taxon>
        <taxon>Ascomycota</taxon>
        <taxon>Pezizomycotina</taxon>
        <taxon>Eurotiomycetes</taxon>
        <taxon>Chaetothyriomycetidae</taxon>
        <taxon>Chaetothyriales</taxon>
        <taxon>Herpotrichiellaceae</taxon>
        <taxon>Exophiala</taxon>
    </lineage>
</organism>
<dbReference type="GO" id="GO:0008270">
    <property type="term" value="F:zinc ion binding"/>
    <property type="evidence" value="ECO:0007669"/>
    <property type="project" value="InterPro"/>
</dbReference>
<reference evidence="9 10" key="1">
    <citation type="submission" date="2023-08" db="EMBL/GenBank/DDBJ databases">
        <title>Black Yeasts Isolated from many extreme environments.</title>
        <authorList>
            <person name="Coleine C."/>
            <person name="Stajich J.E."/>
            <person name="Selbmann L."/>
        </authorList>
    </citation>
    <scope>NUCLEOTIDE SEQUENCE [LARGE SCALE GENOMIC DNA]</scope>
    <source>
        <strain evidence="9 10">CCFEE 5792</strain>
    </source>
</reference>
<dbReference type="InterPro" id="IPR001138">
    <property type="entry name" value="Zn2Cys6_DnaBD"/>
</dbReference>
<feature type="domain" description="Zn(2)-C6 fungal-type" evidence="8">
    <location>
        <begin position="29"/>
        <end position="57"/>
    </location>
</feature>
<keyword evidence="4" id="KW-0238">DNA-binding</keyword>
<proteinExistence type="predicted"/>
<feature type="region of interest" description="Disordered" evidence="7">
    <location>
        <begin position="95"/>
        <end position="142"/>
    </location>
</feature>
<dbReference type="PANTHER" id="PTHR31001">
    <property type="entry name" value="UNCHARACTERIZED TRANSCRIPTIONAL REGULATORY PROTEIN"/>
    <property type="match status" value="1"/>
</dbReference>
<evidence type="ECO:0000256" key="7">
    <source>
        <dbReference type="SAM" id="MobiDB-lite"/>
    </source>
</evidence>
<dbReference type="InterPro" id="IPR036864">
    <property type="entry name" value="Zn2-C6_fun-type_DNA-bd_sf"/>
</dbReference>
<dbReference type="CDD" id="cd12148">
    <property type="entry name" value="fungal_TF_MHR"/>
    <property type="match status" value="1"/>
</dbReference>
<evidence type="ECO:0000313" key="10">
    <source>
        <dbReference type="Proteomes" id="UP001358417"/>
    </source>
</evidence>
<dbReference type="GO" id="GO:0006351">
    <property type="term" value="P:DNA-templated transcription"/>
    <property type="evidence" value="ECO:0007669"/>
    <property type="project" value="InterPro"/>
</dbReference>
<dbReference type="CDD" id="cd00067">
    <property type="entry name" value="GAL4"/>
    <property type="match status" value="1"/>
</dbReference>
<dbReference type="PANTHER" id="PTHR31001:SF45">
    <property type="entry name" value="ZN(II)2CYS6 TRANSCRIPTION FACTOR (EUROFUNG)"/>
    <property type="match status" value="1"/>
</dbReference>
<keyword evidence="5" id="KW-0804">Transcription</keyword>
<comment type="caution">
    <text evidence="9">The sequence shown here is derived from an EMBL/GenBank/DDBJ whole genome shotgun (WGS) entry which is preliminary data.</text>
</comment>
<dbReference type="EMBL" id="JAVRRD010000008">
    <property type="protein sequence ID" value="KAK5056132.1"/>
    <property type="molecule type" value="Genomic_DNA"/>
</dbReference>
<evidence type="ECO:0000256" key="1">
    <source>
        <dbReference type="ARBA" id="ARBA00004123"/>
    </source>
</evidence>
<evidence type="ECO:0000313" key="9">
    <source>
        <dbReference type="EMBL" id="KAK5056132.1"/>
    </source>
</evidence>
<evidence type="ECO:0000256" key="3">
    <source>
        <dbReference type="ARBA" id="ARBA00023015"/>
    </source>
</evidence>
<dbReference type="Proteomes" id="UP001358417">
    <property type="component" value="Unassembled WGS sequence"/>
</dbReference>
<keyword evidence="10" id="KW-1185">Reference proteome</keyword>
<evidence type="ECO:0000256" key="2">
    <source>
        <dbReference type="ARBA" id="ARBA00022723"/>
    </source>
</evidence>
<dbReference type="GO" id="GO:0003677">
    <property type="term" value="F:DNA binding"/>
    <property type="evidence" value="ECO:0007669"/>
    <property type="project" value="UniProtKB-KW"/>
</dbReference>
<dbReference type="GeneID" id="89980827"/>
<gene>
    <name evidence="9" type="ORF">LTR84_012685</name>
</gene>
<evidence type="ECO:0000256" key="6">
    <source>
        <dbReference type="ARBA" id="ARBA00023242"/>
    </source>
</evidence>
<evidence type="ECO:0000256" key="4">
    <source>
        <dbReference type="ARBA" id="ARBA00023125"/>
    </source>
</evidence>
<dbReference type="RefSeq" id="XP_064708102.1">
    <property type="nucleotide sequence ID" value="XM_064856202.1"/>
</dbReference>
<feature type="compositionally biased region" description="Polar residues" evidence="7">
    <location>
        <begin position="1"/>
        <end position="10"/>
    </location>
</feature>
<dbReference type="Gene3D" id="4.10.240.10">
    <property type="entry name" value="Zn(2)-C6 fungal-type DNA-binding domain"/>
    <property type="match status" value="1"/>
</dbReference>
<keyword evidence="6" id="KW-0539">Nucleus</keyword>
<dbReference type="PROSITE" id="PS50048">
    <property type="entry name" value="ZN2_CY6_FUNGAL_2"/>
    <property type="match status" value="1"/>
</dbReference>
<dbReference type="GO" id="GO:0000981">
    <property type="term" value="F:DNA-binding transcription factor activity, RNA polymerase II-specific"/>
    <property type="evidence" value="ECO:0007669"/>
    <property type="project" value="InterPro"/>
</dbReference>
<dbReference type="Pfam" id="PF04082">
    <property type="entry name" value="Fungal_trans"/>
    <property type="match status" value="1"/>
</dbReference>
<dbReference type="SMART" id="SM00906">
    <property type="entry name" value="Fungal_trans"/>
    <property type="match status" value="1"/>
</dbReference>
<sequence length="724" mass="82332">MATASGLTESHPSDPHGFRPHVKPHRILACVLCQQRKVKCDRQFPCSNCVKSRVQCVPSTLTQRKRKRRFGDRELLDHLHKYEDLLRANNIPFEPLHQDWAPRPDTSNTQHAWNSGDEMPETRDTRNSTPSTTIKSDGGYQPKNVWHAMSQGFRDPGEDSDSSQDEVREAIMKKAWEQSFGDDELLLFGSRVTNVDLSALHPDPVQIFKLWQVYLDNVNPLLKVTHVPSLQGRIIEAVSNMSTIAPTMEALMFSIYCTAVASLGSEDCQTMFSGPQDDLLTRYRYGCQQALLKCGFLRTDDRDCLTALFLFLVSARLTTVPQSLATILGCAVRIAQRMALYSEAALSQHPPFEAEMRRRLWWALVLFDTRVCETTSHRIVTLEPTWDCRVPLNVNDSDLRPEMKELPAMSRIQTTTTDALFAVVRCKLGDFIRHNEMHLDITNPALNHVVRNSPREEVDLGKLESELEEQYFKYCDEGNALHYMTIWATRANIAKFQLVLHCLKHSDPSVAREQTHRDIAASYALRMLQCDTKIMSSPLTRGFLWLHKLHFPFPAYLRIAQDLRTRPFNNQSRQAWEVLSENFDAWAWFLGDVGSPIFLVFAKMILSSWEASKAPEEPPETSAVPKIVSSIREILGRSSAPADGIDVGQWTTGMDINTNDFSTSESLPMNLVDQSLPYQLAMHDRHMFGPDMYSGMAQQSIFGLQDPFSWNPLRRHPGSSWGGF</sequence>
<dbReference type="Pfam" id="PF00172">
    <property type="entry name" value="Zn_clus"/>
    <property type="match status" value="1"/>
</dbReference>
<dbReference type="AlphaFoldDB" id="A0AAV9NF20"/>
<comment type="subcellular location">
    <subcellularLocation>
        <location evidence="1">Nucleus</location>
    </subcellularLocation>
</comment>
<dbReference type="InterPro" id="IPR050613">
    <property type="entry name" value="Sec_Metabolite_Reg"/>
</dbReference>
<dbReference type="GO" id="GO:0005634">
    <property type="term" value="C:nucleus"/>
    <property type="evidence" value="ECO:0007669"/>
    <property type="project" value="UniProtKB-SubCell"/>
</dbReference>
<protein>
    <recommendedName>
        <fullName evidence="8">Zn(2)-C6 fungal-type domain-containing protein</fullName>
    </recommendedName>
</protein>